<proteinExistence type="inferred from homology"/>
<dbReference type="NCBIfam" id="TIGR01350">
    <property type="entry name" value="lipoamide_DH"/>
    <property type="match status" value="1"/>
</dbReference>
<protein>
    <recommendedName>
        <fullName evidence="3 12">Dihydrolipoyl dehydrogenase</fullName>
        <ecNumber evidence="3 12">1.8.1.4</ecNumber>
    </recommendedName>
</protein>
<evidence type="ECO:0000259" key="14">
    <source>
        <dbReference type="PROSITE" id="PS50968"/>
    </source>
</evidence>
<dbReference type="InterPro" id="IPR004099">
    <property type="entry name" value="Pyr_nucl-diS_OxRdtase_dimer"/>
</dbReference>
<dbReference type="CDD" id="cd06849">
    <property type="entry name" value="lipoyl_domain"/>
    <property type="match status" value="1"/>
</dbReference>
<dbReference type="InterPro" id="IPR012999">
    <property type="entry name" value="Pyr_OxRdtase_I_AS"/>
</dbReference>
<keyword evidence="7 12" id="KW-0560">Oxidoreductase</keyword>
<evidence type="ECO:0000256" key="2">
    <source>
        <dbReference type="ARBA" id="ARBA00007532"/>
    </source>
</evidence>
<dbReference type="SUPFAM" id="SSF51230">
    <property type="entry name" value="Single hybrid motif"/>
    <property type="match status" value="1"/>
</dbReference>
<comment type="similarity">
    <text evidence="2 12">Belongs to the class-I pyridine nucleotide-disulfide oxidoreductase family.</text>
</comment>
<dbReference type="EC" id="1.8.1.4" evidence="3 12"/>
<dbReference type="GO" id="GO:0006103">
    <property type="term" value="P:2-oxoglutarate metabolic process"/>
    <property type="evidence" value="ECO:0007669"/>
    <property type="project" value="TreeGrafter"/>
</dbReference>
<dbReference type="SUPFAM" id="SSF51905">
    <property type="entry name" value="FAD/NAD(P)-binding domain"/>
    <property type="match status" value="1"/>
</dbReference>
<comment type="miscellaneous">
    <text evidence="12">The active site is a redox-active disulfide bond.</text>
</comment>
<evidence type="ECO:0000256" key="8">
    <source>
        <dbReference type="ARBA" id="ARBA00023027"/>
    </source>
</evidence>
<dbReference type="InterPro" id="IPR050151">
    <property type="entry name" value="Class-I_Pyr_Nuc-Dis_Oxidored"/>
</dbReference>
<evidence type="ECO:0000256" key="1">
    <source>
        <dbReference type="ARBA" id="ARBA00001938"/>
    </source>
</evidence>
<dbReference type="InterPro" id="IPR023753">
    <property type="entry name" value="FAD/NAD-binding_dom"/>
</dbReference>
<feature type="domain" description="Lipoyl-binding" evidence="14">
    <location>
        <begin position="2"/>
        <end position="76"/>
    </location>
</feature>
<organism evidence="15 16">
    <name type="scientific">Methylobacterium frigidaeris</name>
    <dbReference type="NCBI Taxonomy" id="2038277"/>
    <lineage>
        <taxon>Bacteria</taxon>
        <taxon>Pseudomonadati</taxon>
        <taxon>Pseudomonadota</taxon>
        <taxon>Alphaproteobacteria</taxon>
        <taxon>Hyphomicrobiales</taxon>
        <taxon>Methylobacteriaceae</taxon>
        <taxon>Methylobacterium</taxon>
    </lineage>
</organism>
<comment type="cofactor">
    <cofactor evidence="12">
        <name>FAD</name>
        <dbReference type="ChEBI" id="CHEBI:57692"/>
    </cofactor>
    <text evidence="12">Binds 1 FAD per subunit.</text>
</comment>
<keyword evidence="10 12" id="KW-0676">Redox-active center</keyword>
<evidence type="ECO:0000313" key="16">
    <source>
        <dbReference type="Proteomes" id="UP001055286"/>
    </source>
</evidence>
<evidence type="ECO:0000256" key="11">
    <source>
        <dbReference type="ARBA" id="ARBA00049187"/>
    </source>
</evidence>
<dbReference type="InterPro" id="IPR036188">
    <property type="entry name" value="FAD/NAD-bd_sf"/>
</dbReference>
<dbReference type="PANTHER" id="PTHR22912">
    <property type="entry name" value="DISULFIDE OXIDOREDUCTASE"/>
    <property type="match status" value="1"/>
</dbReference>
<evidence type="ECO:0000256" key="5">
    <source>
        <dbReference type="ARBA" id="ARBA00022823"/>
    </source>
</evidence>
<reference evidence="15" key="2">
    <citation type="submission" date="2021-08" db="EMBL/GenBank/DDBJ databases">
        <authorList>
            <person name="Tani A."/>
            <person name="Ola A."/>
            <person name="Ogura Y."/>
            <person name="Katsura K."/>
            <person name="Hayashi T."/>
        </authorList>
    </citation>
    <scope>NUCLEOTIDE SEQUENCE</scope>
    <source>
        <strain evidence="15">JCM 32048</strain>
    </source>
</reference>
<dbReference type="InterPro" id="IPR016156">
    <property type="entry name" value="FAD/NAD-linked_Rdtase_dimer_sf"/>
</dbReference>
<evidence type="ECO:0000256" key="3">
    <source>
        <dbReference type="ARBA" id="ARBA00012608"/>
    </source>
</evidence>
<sequence>MSNEVRLPDIGDFKNVPVIEVLVKAGDTIAVDDTIVVLESDKATMDVPSSVAGKVVEVKVKPGDTVTEGDLLLVLEGAASAGQAKPEVAEKAAPAQGSAPAAGGSPLAAGTGQAGYGSPATAGGTGASAAPAPRGAAPVSGEEMRAEVLVLGAGPGGYTAAFRAADLGKKVILVERWASLGGVCLNVGCIPSKALLHAAKVIDESQAMASHGISFAAPQIDIDQLRSWKEGVVKRLTGGLGGLAKQRKVTVVTGTARFVSPHQIEVEHEGTKKVIGFDNAVIAAGSEPIKMPFIPHDDPRVIDSTGALELDGVPKRLLVIGGGIIGLEMATVYHALGSKVTIVELMDQIIPGADKDIVTPLFKRISKQYEAIHLKAKVTAVEALPEGLKVTFEGGSAPSTDTFDKILVSVGRRPNGKLINAEAAGVAVDERGFIPVDKQMRTTAPHIFAIGDVVGQPMLAHKAVHEGKVAAEAAAGKNSFFDAKVIPSVAYTDPEVAWVGLSENEAKAKGIKVGKGVFPWAASGRSLSLGRDEGLTKVLFDEESNRIVGCGIVGPSAGDLIAEAALAIEMGADAEDIGLTIHPHPTLSETVGMAAEAFEGTITDLYMPKKKAH</sequence>
<dbReference type="Gene3D" id="2.40.50.100">
    <property type="match status" value="1"/>
</dbReference>
<dbReference type="GO" id="GO:0004148">
    <property type="term" value="F:dihydrolipoyl dehydrogenase (NADH) activity"/>
    <property type="evidence" value="ECO:0007669"/>
    <property type="project" value="UniProtKB-EC"/>
</dbReference>
<name>A0AA37HB36_9HYPH</name>
<accession>A0AA37HB36</accession>
<dbReference type="RefSeq" id="WP_099907395.1">
    <property type="nucleotide sequence ID" value="NZ_BPQJ01000010.1"/>
</dbReference>
<keyword evidence="8 12" id="KW-0520">NAD</keyword>
<dbReference type="Pfam" id="PF07992">
    <property type="entry name" value="Pyr_redox_2"/>
    <property type="match status" value="1"/>
</dbReference>
<dbReference type="AlphaFoldDB" id="A0AA37HB36"/>
<reference evidence="15" key="1">
    <citation type="journal article" date="2016" name="Front. Microbiol.">
        <title>Genome Sequence of the Piezophilic, Mesophilic Sulfate-Reducing Bacterium Desulfovibrio indicus J2T.</title>
        <authorList>
            <person name="Cao J."/>
            <person name="Maignien L."/>
            <person name="Shao Z."/>
            <person name="Alain K."/>
            <person name="Jebbar M."/>
        </authorList>
    </citation>
    <scope>NUCLEOTIDE SEQUENCE</scope>
    <source>
        <strain evidence="15">JCM 32048</strain>
    </source>
</reference>
<keyword evidence="16" id="KW-1185">Reference proteome</keyword>
<dbReference type="Pfam" id="PF02852">
    <property type="entry name" value="Pyr_redox_dim"/>
    <property type="match status" value="1"/>
</dbReference>
<evidence type="ECO:0000256" key="13">
    <source>
        <dbReference type="SAM" id="MobiDB-lite"/>
    </source>
</evidence>
<comment type="cofactor">
    <cofactor evidence="1">
        <name>(R)-lipoate</name>
        <dbReference type="ChEBI" id="CHEBI:83088"/>
    </cofactor>
</comment>
<evidence type="ECO:0000256" key="6">
    <source>
        <dbReference type="ARBA" id="ARBA00022827"/>
    </source>
</evidence>
<keyword evidence="4 12" id="KW-0285">Flavoprotein</keyword>
<dbReference type="InterPro" id="IPR006258">
    <property type="entry name" value="Lipoamide_DH"/>
</dbReference>
<dbReference type="InterPro" id="IPR000089">
    <property type="entry name" value="Biotin_lipoyl"/>
</dbReference>
<keyword evidence="9" id="KW-1015">Disulfide bond</keyword>
<keyword evidence="5" id="KW-0450">Lipoyl</keyword>
<evidence type="ECO:0000256" key="9">
    <source>
        <dbReference type="ARBA" id="ARBA00023157"/>
    </source>
</evidence>
<dbReference type="Pfam" id="PF00364">
    <property type="entry name" value="Biotin_lipoyl"/>
    <property type="match status" value="1"/>
</dbReference>
<evidence type="ECO:0000256" key="7">
    <source>
        <dbReference type="ARBA" id="ARBA00023002"/>
    </source>
</evidence>
<dbReference type="SUPFAM" id="SSF55424">
    <property type="entry name" value="FAD/NAD-linked reductases, dimerisation (C-terminal) domain"/>
    <property type="match status" value="1"/>
</dbReference>
<dbReference type="FunFam" id="2.40.50.100:FF:000009">
    <property type="entry name" value="Acetyltransferase component of pyruvate dehydrogenase complex"/>
    <property type="match status" value="1"/>
</dbReference>
<dbReference type="InterPro" id="IPR003016">
    <property type="entry name" value="2-oxoA_DH_lipoyl-BS"/>
</dbReference>
<dbReference type="PROSITE" id="PS00076">
    <property type="entry name" value="PYRIDINE_REDOX_1"/>
    <property type="match status" value="1"/>
</dbReference>
<comment type="catalytic activity">
    <reaction evidence="11 12">
        <text>N(6)-[(R)-dihydrolipoyl]-L-lysyl-[protein] + NAD(+) = N(6)-[(R)-lipoyl]-L-lysyl-[protein] + NADH + H(+)</text>
        <dbReference type="Rhea" id="RHEA:15045"/>
        <dbReference type="Rhea" id="RHEA-COMP:10474"/>
        <dbReference type="Rhea" id="RHEA-COMP:10475"/>
        <dbReference type="ChEBI" id="CHEBI:15378"/>
        <dbReference type="ChEBI" id="CHEBI:57540"/>
        <dbReference type="ChEBI" id="CHEBI:57945"/>
        <dbReference type="ChEBI" id="CHEBI:83099"/>
        <dbReference type="ChEBI" id="CHEBI:83100"/>
        <dbReference type="EC" id="1.8.1.4"/>
    </reaction>
</comment>
<gene>
    <name evidence="15" type="primary">sthA</name>
    <name evidence="15" type="ORF">MPEAHAMD_2581</name>
</gene>
<dbReference type="InterPro" id="IPR011053">
    <property type="entry name" value="Single_hybrid_motif"/>
</dbReference>
<dbReference type="Gene3D" id="3.30.390.30">
    <property type="match status" value="1"/>
</dbReference>
<dbReference type="PROSITE" id="PS50968">
    <property type="entry name" value="BIOTINYL_LIPOYL"/>
    <property type="match status" value="1"/>
</dbReference>
<dbReference type="FunFam" id="3.30.390.30:FF:000001">
    <property type="entry name" value="Dihydrolipoyl dehydrogenase"/>
    <property type="match status" value="1"/>
</dbReference>
<dbReference type="PRINTS" id="PR00411">
    <property type="entry name" value="PNDRDTASEI"/>
</dbReference>
<evidence type="ECO:0000256" key="4">
    <source>
        <dbReference type="ARBA" id="ARBA00022630"/>
    </source>
</evidence>
<keyword evidence="6 12" id="KW-0274">FAD</keyword>
<evidence type="ECO:0000256" key="10">
    <source>
        <dbReference type="ARBA" id="ARBA00023284"/>
    </source>
</evidence>
<evidence type="ECO:0000256" key="12">
    <source>
        <dbReference type="RuleBase" id="RU003692"/>
    </source>
</evidence>
<feature type="region of interest" description="Disordered" evidence="13">
    <location>
        <begin position="85"/>
        <end position="138"/>
    </location>
</feature>
<dbReference type="PRINTS" id="PR00368">
    <property type="entry name" value="FADPNR"/>
</dbReference>
<evidence type="ECO:0000313" key="15">
    <source>
        <dbReference type="EMBL" id="GJD62428.1"/>
    </source>
</evidence>
<dbReference type="Gene3D" id="3.50.50.60">
    <property type="entry name" value="FAD/NAD(P)-binding domain"/>
    <property type="match status" value="2"/>
</dbReference>
<dbReference type="EMBL" id="BPQJ01000010">
    <property type="protein sequence ID" value="GJD62428.1"/>
    <property type="molecule type" value="Genomic_DNA"/>
</dbReference>
<dbReference type="GO" id="GO:0050660">
    <property type="term" value="F:flavin adenine dinucleotide binding"/>
    <property type="evidence" value="ECO:0007669"/>
    <property type="project" value="InterPro"/>
</dbReference>
<dbReference type="PROSITE" id="PS00189">
    <property type="entry name" value="LIPOYL"/>
    <property type="match status" value="1"/>
</dbReference>
<dbReference type="Proteomes" id="UP001055286">
    <property type="component" value="Unassembled WGS sequence"/>
</dbReference>
<comment type="caution">
    <text evidence="15">The sequence shown here is derived from an EMBL/GenBank/DDBJ whole genome shotgun (WGS) entry which is preliminary data.</text>
</comment>
<dbReference type="PANTHER" id="PTHR22912:SF160">
    <property type="entry name" value="DIHYDROLIPOYL DEHYDROGENASE"/>
    <property type="match status" value="1"/>
</dbReference>